<dbReference type="InterPro" id="IPR003439">
    <property type="entry name" value="ABC_transporter-like_ATP-bd"/>
</dbReference>
<organism evidence="12 13">
    <name type="scientific">Actinoplanes aureus</name>
    <dbReference type="NCBI Taxonomy" id="2792083"/>
    <lineage>
        <taxon>Bacteria</taxon>
        <taxon>Bacillati</taxon>
        <taxon>Actinomycetota</taxon>
        <taxon>Actinomycetes</taxon>
        <taxon>Micromonosporales</taxon>
        <taxon>Micromonosporaceae</taxon>
        <taxon>Actinoplanes</taxon>
    </lineage>
</organism>
<feature type="transmembrane region" description="Helical" evidence="9">
    <location>
        <begin position="12"/>
        <end position="33"/>
    </location>
</feature>
<keyword evidence="7 9" id="KW-1133">Transmembrane helix</keyword>
<dbReference type="SUPFAM" id="SSF52540">
    <property type="entry name" value="P-loop containing nucleoside triphosphate hydrolases"/>
    <property type="match status" value="1"/>
</dbReference>
<dbReference type="Proteomes" id="UP000598146">
    <property type="component" value="Unassembled WGS sequence"/>
</dbReference>
<accession>A0A931BZA3</accession>
<dbReference type="InterPro" id="IPR027417">
    <property type="entry name" value="P-loop_NTPase"/>
</dbReference>
<feature type="transmembrane region" description="Helical" evidence="9">
    <location>
        <begin position="127"/>
        <end position="151"/>
    </location>
</feature>
<dbReference type="FunFam" id="3.40.50.300:FF:000854">
    <property type="entry name" value="Multidrug ABC transporter ATP-binding protein"/>
    <property type="match status" value="1"/>
</dbReference>
<dbReference type="CDD" id="cd18548">
    <property type="entry name" value="ABC_6TM_Tm287_like"/>
    <property type="match status" value="1"/>
</dbReference>
<dbReference type="PANTHER" id="PTHR43394:SF1">
    <property type="entry name" value="ATP-BINDING CASSETTE SUB-FAMILY B MEMBER 10, MITOCHONDRIAL"/>
    <property type="match status" value="1"/>
</dbReference>
<dbReference type="InterPro" id="IPR011527">
    <property type="entry name" value="ABC1_TM_dom"/>
</dbReference>
<evidence type="ECO:0000256" key="4">
    <source>
        <dbReference type="ARBA" id="ARBA00022692"/>
    </source>
</evidence>
<comment type="subcellular location">
    <subcellularLocation>
        <location evidence="1">Cell membrane</location>
        <topology evidence="1">Multi-pass membrane protein</topology>
    </subcellularLocation>
</comment>
<evidence type="ECO:0000256" key="8">
    <source>
        <dbReference type="ARBA" id="ARBA00023136"/>
    </source>
</evidence>
<dbReference type="SMART" id="SM00382">
    <property type="entry name" value="AAA"/>
    <property type="match status" value="1"/>
</dbReference>
<evidence type="ECO:0000259" key="11">
    <source>
        <dbReference type="PROSITE" id="PS50929"/>
    </source>
</evidence>
<dbReference type="AlphaFoldDB" id="A0A931BZA3"/>
<feature type="transmembrane region" description="Helical" evidence="9">
    <location>
        <begin position="237"/>
        <end position="260"/>
    </location>
</feature>
<feature type="transmembrane region" description="Helical" evidence="9">
    <location>
        <begin position="53"/>
        <end position="78"/>
    </location>
</feature>
<keyword evidence="2" id="KW-0813">Transport</keyword>
<sequence length="584" mass="63905">MLIKLLRVHLRPYRTAIVLVVLFQFLQTLATLYLPALNADIIDNGVVKGDTGYVMRVGAGMLGVTVLQIAAQAVAVYFGARTAMAVGRDLRASIFERVQTFSAREVGQFGAPSLITRTTNDVQQIQMLVLLTFTLMVSAPIMCVGGVVLALREDVPLSSLLLVIVPVLIGVVGLIIARMRPLFRLMQDRLDRVNQVMREQITGIRVIRAFVRDDHERDRYGVANDDLTDVSLRVGRIMALMFPTVMLIVNISSVAVVWFGGHRIDSGGMQVGELTAFISYLMQILMSIMMATFMFMMIPRAEVCAERIKEVVDTETSVTPPAAPITTLARHGELELRDVDFRYPGAEAAVLSGVRVRARPGEVTAIIGSTGSGKTTLLNLIPRLFDATSGTVLVDGVDVRELDPDLLARTVGLVPQRPYLFTGTIASNLRYGNPDATDEELWQALEIAQARDFVERMEGQLDAPIAQGGTNVSGGQRQRLAIARTLVHRPEIYLFDDSFSALDYATDAALRAALTEHLTADGGQEATVVIVAQRVSTIRDADRIIVLDDGKVVGTGTHDELMETDPTYREIVLSQLTAEEAVTR</sequence>
<evidence type="ECO:0000256" key="5">
    <source>
        <dbReference type="ARBA" id="ARBA00022741"/>
    </source>
</evidence>
<evidence type="ECO:0000256" key="3">
    <source>
        <dbReference type="ARBA" id="ARBA00022475"/>
    </source>
</evidence>
<evidence type="ECO:0000256" key="6">
    <source>
        <dbReference type="ARBA" id="ARBA00022840"/>
    </source>
</evidence>
<evidence type="ECO:0000256" key="1">
    <source>
        <dbReference type="ARBA" id="ARBA00004651"/>
    </source>
</evidence>
<dbReference type="InterPro" id="IPR039421">
    <property type="entry name" value="Type_1_exporter"/>
</dbReference>
<feature type="domain" description="ABC transmembrane type-1" evidence="11">
    <location>
        <begin position="18"/>
        <end position="300"/>
    </location>
</feature>
<dbReference type="InterPro" id="IPR003593">
    <property type="entry name" value="AAA+_ATPase"/>
</dbReference>
<keyword evidence="4 9" id="KW-0812">Transmembrane</keyword>
<keyword evidence="3" id="KW-1003">Cell membrane</keyword>
<feature type="transmembrane region" description="Helical" evidence="9">
    <location>
        <begin position="157"/>
        <end position="177"/>
    </location>
</feature>
<dbReference type="FunFam" id="1.20.1560.10:FF:000040">
    <property type="entry name" value="Multidrug ABC transporter ATP-binding protein"/>
    <property type="match status" value="1"/>
</dbReference>
<evidence type="ECO:0000256" key="2">
    <source>
        <dbReference type="ARBA" id="ARBA00022448"/>
    </source>
</evidence>
<name>A0A931BZA3_9ACTN</name>
<dbReference type="SUPFAM" id="SSF90123">
    <property type="entry name" value="ABC transporter transmembrane region"/>
    <property type="match status" value="1"/>
</dbReference>
<keyword evidence="6 12" id="KW-0067">ATP-binding</keyword>
<keyword evidence="5" id="KW-0547">Nucleotide-binding</keyword>
<dbReference type="Gene3D" id="3.40.50.300">
    <property type="entry name" value="P-loop containing nucleotide triphosphate hydrolases"/>
    <property type="match status" value="1"/>
</dbReference>
<dbReference type="PROSITE" id="PS50929">
    <property type="entry name" value="ABC_TM1F"/>
    <property type="match status" value="1"/>
</dbReference>
<dbReference type="GO" id="GO:0005886">
    <property type="term" value="C:plasma membrane"/>
    <property type="evidence" value="ECO:0007669"/>
    <property type="project" value="UniProtKB-SubCell"/>
</dbReference>
<comment type="caution">
    <text evidence="12">The sequence shown here is derived from an EMBL/GenBank/DDBJ whole genome shotgun (WGS) entry which is preliminary data.</text>
</comment>
<keyword evidence="8 9" id="KW-0472">Membrane</keyword>
<evidence type="ECO:0000256" key="7">
    <source>
        <dbReference type="ARBA" id="ARBA00022989"/>
    </source>
</evidence>
<evidence type="ECO:0000259" key="10">
    <source>
        <dbReference type="PROSITE" id="PS50893"/>
    </source>
</evidence>
<dbReference type="RefSeq" id="WP_196412121.1">
    <property type="nucleotide sequence ID" value="NZ_JADQTO010000001.1"/>
</dbReference>
<evidence type="ECO:0000313" key="12">
    <source>
        <dbReference type="EMBL" id="MBG0560330.1"/>
    </source>
</evidence>
<dbReference type="InterPro" id="IPR036640">
    <property type="entry name" value="ABC1_TM_sf"/>
</dbReference>
<evidence type="ECO:0000256" key="9">
    <source>
        <dbReference type="SAM" id="Phobius"/>
    </source>
</evidence>
<evidence type="ECO:0000313" key="13">
    <source>
        <dbReference type="Proteomes" id="UP000598146"/>
    </source>
</evidence>
<dbReference type="InterPro" id="IPR017871">
    <property type="entry name" value="ABC_transporter-like_CS"/>
</dbReference>
<dbReference type="Pfam" id="PF00664">
    <property type="entry name" value="ABC_membrane"/>
    <property type="match status" value="1"/>
</dbReference>
<feature type="domain" description="ABC transporter" evidence="10">
    <location>
        <begin position="334"/>
        <end position="574"/>
    </location>
</feature>
<dbReference type="PANTHER" id="PTHR43394">
    <property type="entry name" value="ATP-DEPENDENT PERMEASE MDL1, MITOCHONDRIAL"/>
    <property type="match status" value="1"/>
</dbReference>
<protein>
    <submittedName>
        <fullName evidence="12">ABC transporter ATP-binding protein</fullName>
    </submittedName>
</protein>
<reference evidence="12" key="1">
    <citation type="submission" date="2020-11" db="EMBL/GenBank/DDBJ databases">
        <title>Isolation and identification of active actinomycetes.</title>
        <authorList>
            <person name="Sun X."/>
        </authorList>
    </citation>
    <scope>NUCLEOTIDE SEQUENCE</scope>
    <source>
        <strain evidence="12">NEAU-A11</strain>
    </source>
</reference>
<keyword evidence="13" id="KW-1185">Reference proteome</keyword>
<dbReference type="EMBL" id="JADQTO010000001">
    <property type="protein sequence ID" value="MBG0560330.1"/>
    <property type="molecule type" value="Genomic_DNA"/>
</dbReference>
<dbReference type="Gene3D" id="1.20.1560.10">
    <property type="entry name" value="ABC transporter type 1, transmembrane domain"/>
    <property type="match status" value="1"/>
</dbReference>
<dbReference type="GO" id="GO:0005524">
    <property type="term" value="F:ATP binding"/>
    <property type="evidence" value="ECO:0007669"/>
    <property type="project" value="UniProtKB-KW"/>
</dbReference>
<dbReference type="GO" id="GO:0015421">
    <property type="term" value="F:ABC-type oligopeptide transporter activity"/>
    <property type="evidence" value="ECO:0007669"/>
    <property type="project" value="TreeGrafter"/>
</dbReference>
<gene>
    <name evidence="12" type="ORF">I4J89_02465</name>
</gene>
<feature type="transmembrane region" description="Helical" evidence="9">
    <location>
        <begin position="280"/>
        <end position="298"/>
    </location>
</feature>
<dbReference type="PROSITE" id="PS50893">
    <property type="entry name" value="ABC_TRANSPORTER_2"/>
    <property type="match status" value="1"/>
</dbReference>
<dbReference type="Pfam" id="PF00005">
    <property type="entry name" value="ABC_tran"/>
    <property type="match status" value="1"/>
</dbReference>
<dbReference type="GO" id="GO:0016887">
    <property type="term" value="F:ATP hydrolysis activity"/>
    <property type="evidence" value="ECO:0007669"/>
    <property type="project" value="InterPro"/>
</dbReference>
<dbReference type="PROSITE" id="PS00211">
    <property type="entry name" value="ABC_TRANSPORTER_1"/>
    <property type="match status" value="1"/>
</dbReference>
<proteinExistence type="predicted"/>